<dbReference type="GO" id="GO:0006355">
    <property type="term" value="P:regulation of DNA-templated transcription"/>
    <property type="evidence" value="ECO:0007669"/>
    <property type="project" value="InterPro"/>
</dbReference>
<dbReference type="PRINTS" id="PR00038">
    <property type="entry name" value="HTHLUXR"/>
</dbReference>
<dbReference type="Proteomes" id="UP000322699">
    <property type="component" value="Unassembled WGS sequence"/>
</dbReference>
<sequence length="202" mass="22122">MTIRILIADDHSLLRVGLVSMLSNEQELSVVAEADDGERASELFEQHRPDICILDVRMPVLDGIEALMRIRVIQPDAKVIMLSTAELEEEVAQSLKHGAAAFVTKAAPPVVLVDAIHRVHSGEVINHPLLETSVAMQEHLSPREIEVLHLVALGHSNKQIAIDLSLSIHTVKTYVKGILAKFKVQDRAGAVSVGYEKGILKI</sequence>
<dbReference type="SMART" id="SM00448">
    <property type="entry name" value="REC"/>
    <property type="match status" value="1"/>
</dbReference>
<organism evidence="6 7">
    <name type="scientific">Rubripirellula obstinata</name>
    <dbReference type="NCBI Taxonomy" id="406547"/>
    <lineage>
        <taxon>Bacteria</taxon>
        <taxon>Pseudomonadati</taxon>
        <taxon>Planctomycetota</taxon>
        <taxon>Planctomycetia</taxon>
        <taxon>Pirellulales</taxon>
        <taxon>Pirellulaceae</taxon>
        <taxon>Rubripirellula</taxon>
    </lineage>
</organism>
<keyword evidence="1 3" id="KW-0597">Phosphoprotein</keyword>
<dbReference type="RefSeq" id="WP_068266818.1">
    <property type="nucleotide sequence ID" value="NZ_LWSK01000131.1"/>
</dbReference>
<dbReference type="Pfam" id="PF00196">
    <property type="entry name" value="GerE"/>
    <property type="match status" value="1"/>
</dbReference>
<evidence type="ECO:0000256" key="1">
    <source>
        <dbReference type="ARBA" id="ARBA00022553"/>
    </source>
</evidence>
<dbReference type="Gene3D" id="3.40.50.2300">
    <property type="match status" value="1"/>
</dbReference>
<evidence type="ECO:0000256" key="3">
    <source>
        <dbReference type="PROSITE-ProRule" id="PRU00169"/>
    </source>
</evidence>
<dbReference type="InterPro" id="IPR058245">
    <property type="entry name" value="NreC/VraR/RcsB-like_REC"/>
</dbReference>
<dbReference type="InterPro" id="IPR011006">
    <property type="entry name" value="CheY-like_superfamily"/>
</dbReference>
<dbReference type="PANTHER" id="PTHR43214">
    <property type="entry name" value="TWO-COMPONENT RESPONSE REGULATOR"/>
    <property type="match status" value="1"/>
</dbReference>
<dbReference type="InterPro" id="IPR001789">
    <property type="entry name" value="Sig_transdc_resp-reg_receiver"/>
</dbReference>
<comment type="caution">
    <text evidence="6">The sequence shown here is derived from an EMBL/GenBank/DDBJ whole genome shotgun (WGS) entry which is preliminary data.</text>
</comment>
<feature type="domain" description="HTH luxR-type" evidence="4">
    <location>
        <begin position="133"/>
        <end position="198"/>
    </location>
</feature>
<evidence type="ECO:0000256" key="2">
    <source>
        <dbReference type="ARBA" id="ARBA00023125"/>
    </source>
</evidence>
<dbReference type="InterPro" id="IPR016032">
    <property type="entry name" value="Sig_transdc_resp-reg_C-effctor"/>
</dbReference>
<feature type="domain" description="Response regulatory" evidence="5">
    <location>
        <begin position="4"/>
        <end position="120"/>
    </location>
</feature>
<dbReference type="SMART" id="SM00421">
    <property type="entry name" value="HTH_LUXR"/>
    <property type="match status" value="1"/>
</dbReference>
<evidence type="ECO:0000259" key="4">
    <source>
        <dbReference type="PROSITE" id="PS50043"/>
    </source>
</evidence>
<reference evidence="6 7" key="1">
    <citation type="submission" date="2019-08" db="EMBL/GenBank/DDBJ databases">
        <title>Deep-cultivation of Planctomycetes and their phenomic and genomic characterization uncovers novel biology.</title>
        <authorList>
            <person name="Wiegand S."/>
            <person name="Jogler M."/>
            <person name="Boedeker C."/>
            <person name="Pinto D."/>
            <person name="Vollmers J."/>
            <person name="Rivas-Marin E."/>
            <person name="Kohn T."/>
            <person name="Peeters S.H."/>
            <person name="Heuer A."/>
            <person name="Rast P."/>
            <person name="Oberbeckmann S."/>
            <person name="Bunk B."/>
            <person name="Jeske O."/>
            <person name="Meyerdierks A."/>
            <person name="Storesund J.E."/>
            <person name="Kallscheuer N."/>
            <person name="Luecker S."/>
            <person name="Lage O.M."/>
            <person name="Pohl T."/>
            <person name="Merkel B.J."/>
            <person name="Hornburger P."/>
            <person name="Mueller R.-W."/>
            <person name="Bruemmer F."/>
            <person name="Labrenz M."/>
            <person name="Spormann A.M."/>
            <person name="Op Den Camp H."/>
            <person name="Overmann J."/>
            <person name="Amann R."/>
            <person name="Jetten M.S.M."/>
            <person name="Mascher T."/>
            <person name="Medema M.H."/>
            <person name="Devos D.P."/>
            <person name="Kaster A.-K."/>
            <person name="Ovreas L."/>
            <person name="Rohde M."/>
            <person name="Galperin M.Y."/>
            <person name="Jogler C."/>
        </authorList>
    </citation>
    <scope>NUCLEOTIDE SEQUENCE [LARGE SCALE GENOMIC DNA]</scope>
    <source>
        <strain evidence="6 7">LF1</strain>
    </source>
</reference>
<dbReference type="Pfam" id="PF00072">
    <property type="entry name" value="Response_reg"/>
    <property type="match status" value="1"/>
</dbReference>
<keyword evidence="7" id="KW-1185">Reference proteome</keyword>
<dbReference type="OrthoDB" id="9796655at2"/>
<keyword evidence="2" id="KW-0238">DNA-binding</keyword>
<evidence type="ECO:0000313" key="7">
    <source>
        <dbReference type="Proteomes" id="UP000322699"/>
    </source>
</evidence>
<evidence type="ECO:0000313" key="6">
    <source>
        <dbReference type="EMBL" id="KAA1260039.1"/>
    </source>
</evidence>
<dbReference type="GO" id="GO:0003677">
    <property type="term" value="F:DNA binding"/>
    <property type="evidence" value="ECO:0007669"/>
    <property type="project" value="UniProtKB-KW"/>
</dbReference>
<dbReference type="PROSITE" id="PS50110">
    <property type="entry name" value="RESPONSE_REGULATORY"/>
    <property type="match status" value="1"/>
</dbReference>
<dbReference type="CDD" id="cd17535">
    <property type="entry name" value="REC_NarL-like"/>
    <property type="match status" value="1"/>
</dbReference>
<dbReference type="SUPFAM" id="SSF52172">
    <property type="entry name" value="CheY-like"/>
    <property type="match status" value="1"/>
</dbReference>
<gene>
    <name evidence="6" type="primary">vraR_2</name>
    <name evidence="6" type="ORF">LF1_25770</name>
</gene>
<dbReference type="CDD" id="cd06170">
    <property type="entry name" value="LuxR_C_like"/>
    <property type="match status" value="1"/>
</dbReference>
<dbReference type="GO" id="GO:0000160">
    <property type="term" value="P:phosphorelay signal transduction system"/>
    <property type="evidence" value="ECO:0007669"/>
    <property type="project" value="InterPro"/>
</dbReference>
<name>A0A5B1CJY4_9BACT</name>
<dbReference type="EMBL" id="VRLW01000001">
    <property type="protein sequence ID" value="KAA1260039.1"/>
    <property type="molecule type" value="Genomic_DNA"/>
</dbReference>
<proteinExistence type="predicted"/>
<evidence type="ECO:0000259" key="5">
    <source>
        <dbReference type="PROSITE" id="PS50110"/>
    </source>
</evidence>
<dbReference type="SUPFAM" id="SSF46894">
    <property type="entry name" value="C-terminal effector domain of the bipartite response regulators"/>
    <property type="match status" value="1"/>
</dbReference>
<dbReference type="InterPro" id="IPR039420">
    <property type="entry name" value="WalR-like"/>
</dbReference>
<dbReference type="PROSITE" id="PS50043">
    <property type="entry name" value="HTH_LUXR_2"/>
    <property type="match status" value="1"/>
</dbReference>
<dbReference type="PANTHER" id="PTHR43214:SF43">
    <property type="entry name" value="TWO-COMPONENT RESPONSE REGULATOR"/>
    <property type="match status" value="1"/>
</dbReference>
<protein>
    <submittedName>
        <fullName evidence="6">Response regulator protein VraR</fullName>
    </submittedName>
</protein>
<dbReference type="AlphaFoldDB" id="A0A5B1CJY4"/>
<dbReference type="InterPro" id="IPR000792">
    <property type="entry name" value="Tscrpt_reg_LuxR_C"/>
</dbReference>
<feature type="modified residue" description="4-aspartylphosphate" evidence="3">
    <location>
        <position position="55"/>
    </location>
</feature>
<accession>A0A5B1CJY4</accession>